<dbReference type="HOGENOM" id="CLU_003125_7_1_1"/>
<dbReference type="InterPro" id="IPR036965">
    <property type="entry name" value="Terpene_synth_N_sf"/>
</dbReference>
<dbReference type="KEGG" id="mtr:11422412"/>
<dbReference type="EMBL" id="CM001223">
    <property type="protein sequence ID" value="AES77445.1"/>
    <property type="molecule type" value="Genomic_DNA"/>
</dbReference>
<evidence type="ECO:0000256" key="4">
    <source>
        <dbReference type="ARBA" id="ARBA00023239"/>
    </source>
</evidence>
<dbReference type="CDD" id="cd00684">
    <property type="entry name" value="Terpene_cyclase_plant_C1"/>
    <property type="match status" value="1"/>
</dbReference>
<dbReference type="GO" id="GO:0000287">
    <property type="term" value="F:magnesium ion binding"/>
    <property type="evidence" value="ECO:0007669"/>
    <property type="project" value="InterPro"/>
</dbReference>
<dbReference type="FunFam" id="1.10.600.10:FF:000007">
    <property type="entry name" value="Isoprene synthase, chloroplastic"/>
    <property type="match status" value="1"/>
</dbReference>
<dbReference type="SUPFAM" id="SSF48576">
    <property type="entry name" value="Terpenoid synthases"/>
    <property type="match status" value="1"/>
</dbReference>
<evidence type="ECO:0000259" key="6">
    <source>
        <dbReference type="Pfam" id="PF03936"/>
    </source>
</evidence>
<dbReference type="OrthoDB" id="1936865at2759"/>
<dbReference type="Proteomes" id="UP000002051">
    <property type="component" value="Unassembled WGS sequence"/>
</dbReference>
<dbReference type="InterPro" id="IPR044814">
    <property type="entry name" value="Terpene_cyclase_plant_C1"/>
</dbReference>
<dbReference type="eggNOG" id="ENOG502QUXA">
    <property type="taxonomic scope" value="Eukaryota"/>
</dbReference>
<comment type="cofactor">
    <cofactor evidence="1">
        <name>Mg(2+)</name>
        <dbReference type="ChEBI" id="CHEBI:18420"/>
    </cofactor>
</comment>
<keyword evidence="4" id="KW-0456">Lyase</keyword>
<dbReference type="Gene3D" id="1.50.10.130">
    <property type="entry name" value="Terpene synthase, N-terminal domain"/>
    <property type="match status" value="1"/>
</dbReference>
<reference evidence="7 9" key="1">
    <citation type="journal article" date="2011" name="Nature">
        <title>The Medicago genome provides insight into the evolution of rhizobial symbioses.</title>
        <authorList>
            <person name="Young N.D."/>
            <person name="Debelle F."/>
            <person name="Oldroyd G.E."/>
            <person name="Geurts R."/>
            <person name="Cannon S.B."/>
            <person name="Udvardi M.K."/>
            <person name="Benedito V.A."/>
            <person name="Mayer K.F."/>
            <person name="Gouzy J."/>
            <person name="Schoof H."/>
            <person name="Van de Peer Y."/>
            <person name="Proost S."/>
            <person name="Cook D.R."/>
            <person name="Meyers B.C."/>
            <person name="Spannagl M."/>
            <person name="Cheung F."/>
            <person name="De Mita S."/>
            <person name="Krishnakumar V."/>
            <person name="Gundlach H."/>
            <person name="Zhou S."/>
            <person name="Mudge J."/>
            <person name="Bharti A.K."/>
            <person name="Murray J.D."/>
            <person name="Naoumkina M.A."/>
            <person name="Rosen B."/>
            <person name="Silverstein K.A."/>
            <person name="Tang H."/>
            <person name="Rombauts S."/>
            <person name="Zhao P.X."/>
            <person name="Zhou P."/>
            <person name="Barbe V."/>
            <person name="Bardou P."/>
            <person name="Bechner M."/>
            <person name="Bellec A."/>
            <person name="Berger A."/>
            <person name="Berges H."/>
            <person name="Bidwell S."/>
            <person name="Bisseling T."/>
            <person name="Choisne N."/>
            <person name="Couloux A."/>
            <person name="Denny R."/>
            <person name="Deshpande S."/>
            <person name="Dai X."/>
            <person name="Doyle J.J."/>
            <person name="Dudez A.M."/>
            <person name="Farmer A.D."/>
            <person name="Fouteau S."/>
            <person name="Franken C."/>
            <person name="Gibelin C."/>
            <person name="Gish J."/>
            <person name="Goldstein S."/>
            <person name="Gonzalez A.J."/>
            <person name="Green P.J."/>
            <person name="Hallab A."/>
            <person name="Hartog M."/>
            <person name="Hua A."/>
            <person name="Humphray S.J."/>
            <person name="Jeong D.H."/>
            <person name="Jing Y."/>
            <person name="Jocker A."/>
            <person name="Kenton S.M."/>
            <person name="Kim D.J."/>
            <person name="Klee K."/>
            <person name="Lai H."/>
            <person name="Lang C."/>
            <person name="Lin S."/>
            <person name="Macmil S.L."/>
            <person name="Magdelenat G."/>
            <person name="Matthews L."/>
            <person name="McCorrison J."/>
            <person name="Monaghan E.L."/>
            <person name="Mun J.H."/>
            <person name="Najar F.Z."/>
            <person name="Nicholson C."/>
            <person name="Noirot C."/>
            <person name="O'Bleness M."/>
            <person name="Paule C.R."/>
            <person name="Poulain J."/>
            <person name="Prion F."/>
            <person name="Qin B."/>
            <person name="Qu C."/>
            <person name="Retzel E.F."/>
            <person name="Riddle C."/>
            <person name="Sallet E."/>
            <person name="Samain S."/>
            <person name="Samson N."/>
            <person name="Sanders I."/>
            <person name="Saurat O."/>
            <person name="Scarpelli C."/>
            <person name="Schiex T."/>
            <person name="Segurens B."/>
            <person name="Severin A.J."/>
            <person name="Sherrier D.J."/>
            <person name="Shi R."/>
            <person name="Sims S."/>
            <person name="Singer S.R."/>
            <person name="Sinharoy S."/>
            <person name="Sterck L."/>
            <person name="Viollet A."/>
            <person name="Wang B.B."/>
            <person name="Wang K."/>
            <person name="Wang M."/>
            <person name="Wang X."/>
            <person name="Warfsmann J."/>
            <person name="Weissenbach J."/>
            <person name="White D.D."/>
            <person name="White J.D."/>
            <person name="Wiley G.B."/>
            <person name="Wincker P."/>
            <person name="Xing Y."/>
            <person name="Yang L."/>
            <person name="Yao Z."/>
            <person name="Ying F."/>
            <person name="Zhai J."/>
            <person name="Zhou L."/>
            <person name="Zuber A."/>
            <person name="Denarie J."/>
            <person name="Dixon R.A."/>
            <person name="May G.D."/>
            <person name="Schwartz D.C."/>
            <person name="Rogers J."/>
            <person name="Quetier F."/>
            <person name="Town C.D."/>
            <person name="Roe B.A."/>
        </authorList>
    </citation>
    <scope>NUCLEOTIDE SEQUENCE [LARGE SCALE GENOMIC DNA]</scope>
    <source>
        <strain evidence="7">A17</strain>
        <strain evidence="8 9">cv. Jemalong A17</strain>
    </source>
</reference>
<keyword evidence="9" id="KW-1185">Reference proteome</keyword>
<reference evidence="8" key="3">
    <citation type="submission" date="2015-04" db="UniProtKB">
        <authorList>
            <consortium name="EnsemblPlants"/>
        </authorList>
    </citation>
    <scope>IDENTIFICATION</scope>
    <source>
        <strain evidence="8">cv. Jemalong A17</strain>
    </source>
</reference>
<feature type="domain" description="Terpene synthase metal-binding" evidence="6">
    <location>
        <begin position="259"/>
        <end position="497"/>
    </location>
</feature>
<dbReference type="PANTHER" id="PTHR31225">
    <property type="entry name" value="OS04G0344100 PROTEIN-RELATED"/>
    <property type="match status" value="1"/>
</dbReference>
<dbReference type="SFLD" id="SFLDS00005">
    <property type="entry name" value="Isoprenoid_Synthase_Type_I"/>
    <property type="match status" value="1"/>
</dbReference>
<proteinExistence type="predicted"/>
<evidence type="ECO:0000313" key="8">
    <source>
        <dbReference type="EnsemblPlants" id="AES77445"/>
    </source>
</evidence>
<keyword evidence="3" id="KW-0460">Magnesium</keyword>
<evidence type="ECO:0000256" key="2">
    <source>
        <dbReference type="ARBA" id="ARBA00022723"/>
    </source>
</evidence>
<dbReference type="InterPro" id="IPR001906">
    <property type="entry name" value="Terpene_synth_N"/>
</dbReference>
<dbReference type="Pfam" id="PF03936">
    <property type="entry name" value="Terpene_synth_C"/>
    <property type="match status" value="1"/>
</dbReference>
<evidence type="ECO:0000313" key="7">
    <source>
        <dbReference type="EMBL" id="AES77445.1"/>
    </source>
</evidence>
<dbReference type="SUPFAM" id="SSF48239">
    <property type="entry name" value="Terpenoid cyclases/Protein prenyltransferases"/>
    <property type="match status" value="1"/>
</dbReference>
<evidence type="ECO:0000259" key="5">
    <source>
        <dbReference type="Pfam" id="PF01397"/>
    </source>
</evidence>
<dbReference type="InterPro" id="IPR005630">
    <property type="entry name" value="Terpene_synthase_metal-bd"/>
</dbReference>
<evidence type="ECO:0000313" key="9">
    <source>
        <dbReference type="Proteomes" id="UP000002051"/>
    </source>
</evidence>
<dbReference type="PANTHER" id="PTHR31225:SF94">
    <property type="entry name" value="ALPHA-FARNESENE SYNTHASE"/>
    <property type="match status" value="1"/>
</dbReference>
<dbReference type="GO" id="GO:0010333">
    <property type="term" value="F:terpene synthase activity"/>
    <property type="evidence" value="ECO:0000318"/>
    <property type="project" value="GO_Central"/>
</dbReference>
<sequence length="553" mass="64997">MTMTSIINQSDMKVDMRRSANYRPNIWKDDFLQSLGSKYDKEEFVVQLNKWVIEVKRHFVQELDILQKLEFVDWIQKLGLANHFEREIDEFLETIFVSVQNFNKISVQQNMHVSALCFKLLRQHGYNVFPSDILSNFLDVMDNKFSSNAKDIIELLEASHLGLEDEIILDDAKIFAKNWLKDAFISYSINIKVVERVVHALELPSHWRVPWFDLKWHVKQYQANKDMDHVLLELTKLNFNITQAKLQKEVKELSRWWEKLGIKENLCFARNRLVESFMCATGVAFETKYESLRKWLTKVIIFVLVIDDVYDIHASFEELKPFTTAFQRWDAKEIEDLPDYMKFCFNALQDVTNEIAYDIGGEKNFNFVLHYLKKTWIEFCKALYVEAKWYKTGYIPSLQEYLNNAWITSSGPLILLHSYFGTVYELTNEIDDFPHIYDDLVYNVSLIIRLCNDLGTAVAERERGDAASSIVCYMNERNVSEEEARKHIQDIINNAWKRINGHCSNQDAFMEPFFNQARNAARVAHTLYLNGDGFGIQDRDIKKHILSLVVEPF</sequence>
<evidence type="ECO:0000256" key="1">
    <source>
        <dbReference type="ARBA" id="ARBA00001946"/>
    </source>
</evidence>
<accession>G7L105</accession>
<dbReference type="InterPro" id="IPR008949">
    <property type="entry name" value="Isoprenoid_synthase_dom_sf"/>
</dbReference>
<gene>
    <name evidence="8" type="primary">11422412</name>
    <name evidence="7" type="ordered locus">MTR_7g010710</name>
</gene>
<reference evidence="7 9" key="2">
    <citation type="journal article" date="2014" name="BMC Genomics">
        <title>An improved genome release (version Mt4.0) for the model legume Medicago truncatula.</title>
        <authorList>
            <person name="Tang H."/>
            <person name="Krishnakumar V."/>
            <person name="Bidwell S."/>
            <person name="Rosen B."/>
            <person name="Chan A."/>
            <person name="Zhou S."/>
            <person name="Gentzbittel L."/>
            <person name="Childs K.L."/>
            <person name="Yandell M."/>
            <person name="Gundlach H."/>
            <person name="Mayer K.F."/>
            <person name="Schwartz D.C."/>
            <person name="Town C.D."/>
        </authorList>
    </citation>
    <scope>GENOME REANNOTATION</scope>
    <source>
        <strain evidence="8 9">cv. Jemalong A17</strain>
    </source>
</reference>
<dbReference type="InterPro" id="IPR050148">
    <property type="entry name" value="Terpene_synthase-like"/>
</dbReference>
<dbReference type="AlphaFoldDB" id="G7L105"/>
<dbReference type="GO" id="GO:0046246">
    <property type="term" value="P:terpene biosynthetic process"/>
    <property type="evidence" value="ECO:0000318"/>
    <property type="project" value="GO_Central"/>
</dbReference>
<dbReference type="PaxDb" id="3880-AES77445"/>
<dbReference type="Gene3D" id="1.10.600.10">
    <property type="entry name" value="Farnesyl Diphosphate Synthase"/>
    <property type="match status" value="1"/>
</dbReference>
<dbReference type="SFLD" id="SFLDG01019">
    <property type="entry name" value="Terpene_Cyclase_Like_1_C_Termi"/>
    <property type="match status" value="1"/>
</dbReference>
<dbReference type="EnsemblPlants" id="AES77445">
    <property type="protein sequence ID" value="AES77445"/>
    <property type="gene ID" value="MTR_7g010710"/>
</dbReference>
<keyword evidence="2" id="KW-0479">Metal-binding</keyword>
<dbReference type="InterPro" id="IPR008930">
    <property type="entry name" value="Terpenoid_cyclase/PrenylTrfase"/>
</dbReference>
<dbReference type="Pfam" id="PF01397">
    <property type="entry name" value="Terpene_synth"/>
    <property type="match status" value="1"/>
</dbReference>
<name>G7L105_MEDTR</name>
<evidence type="ECO:0000256" key="3">
    <source>
        <dbReference type="ARBA" id="ARBA00022842"/>
    </source>
</evidence>
<protein>
    <submittedName>
        <fullName evidence="7">(E)-beta-ocimene/myrcene synthase</fullName>
    </submittedName>
</protein>
<dbReference type="STRING" id="3880.G7L105"/>
<dbReference type="GO" id="GO:0016102">
    <property type="term" value="P:diterpenoid biosynthetic process"/>
    <property type="evidence" value="ECO:0007669"/>
    <property type="project" value="InterPro"/>
</dbReference>
<feature type="domain" description="Terpene synthase N-terminal" evidence="5">
    <location>
        <begin position="26"/>
        <end position="201"/>
    </location>
</feature>
<dbReference type="OMA" id="VKWRITM"/>
<dbReference type="InterPro" id="IPR034741">
    <property type="entry name" value="Terpene_cyclase-like_1_C"/>
</dbReference>
<organism evidence="7 9">
    <name type="scientific">Medicago truncatula</name>
    <name type="common">Barrel medic</name>
    <name type="synonym">Medicago tribuloides</name>
    <dbReference type="NCBI Taxonomy" id="3880"/>
    <lineage>
        <taxon>Eukaryota</taxon>
        <taxon>Viridiplantae</taxon>
        <taxon>Streptophyta</taxon>
        <taxon>Embryophyta</taxon>
        <taxon>Tracheophyta</taxon>
        <taxon>Spermatophyta</taxon>
        <taxon>Magnoliopsida</taxon>
        <taxon>eudicotyledons</taxon>
        <taxon>Gunneridae</taxon>
        <taxon>Pentapetalae</taxon>
        <taxon>rosids</taxon>
        <taxon>fabids</taxon>
        <taxon>Fabales</taxon>
        <taxon>Fabaceae</taxon>
        <taxon>Papilionoideae</taxon>
        <taxon>50 kb inversion clade</taxon>
        <taxon>NPAAA clade</taxon>
        <taxon>Hologalegina</taxon>
        <taxon>IRL clade</taxon>
        <taxon>Trifolieae</taxon>
        <taxon>Medicago</taxon>
    </lineage>
</organism>